<evidence type="ECO:0000313" key="3">
    <source>
        <dbReference type="Proteomes" id="UP000191448"/>
    </source>
</evidence>
<protein>
    <recommendedName>
        <fullName evidence="4">Lipoprotein</fullName>
    </recommendedName>
</protein>
<dbReference type="RefSeq" id="WP_080022477.1">
    <property type="nucleotide sequence ID" value="NZ_LTAY01000032.1"/>
</dbReference>
<accession>A0A1V4SX95</accession>
<feature type="compositionally biased region" description="Basic and acidic residues" evidence="1">
    <location>
        <begin position="220"/>
        <end position="246"/>
    </location>
</feature>
<evidence type="ECO:0008006" key="4">
    <source>
        <dbReference type="Google" id="ProtNLM"/>
    </source>
</evidence>
<feature type="region of interest" description="Disordered" evidence="1">
    <location>
        <begin position="120"/>
        <end position="155"/>
    </location>
</feature>
<proteinExistence type="predicted"/>
<reference evidence="2 3" key="1">
    <citation type="submission" date="2016-02" db="EMBL/GenBank/DDBJ databases">
        <title>Genome sequence of Clostridium thermobutyricum DSM 4928.</title>
        <authorList>
            <person name="Poehlein A."/>
            <person name="Daniel R."/>
        </authorList>
    </citation>
    <scope>NUCLEOTIDE SEQUENCE [LARGE SCALE GENOMIC DNA]</scope>
    <source>
        <strain evidence="2 3">DSM 4928</strain>
    </source>
</reference>
<dbReference type="PROSITE" id="PS51257">
    <property type="entry name" value="PROKAR_LIPOPROTEIN"/>
    <property type="match status" value="1"/>
</dbReference>
<gene>
    <name evidence="2" type="ORF">CLTHE_12270</name>
</gene>
<comment type="caution">
    <text evidence="2">The sequence shown here is derived from an EMBL/GenBank/DDBJ whole genome shotgun (WGS) entry which is preliminary data.</text>
</comment>
<dbReference type="AlphaFoldDB" id="A0A1V4SX95"/>
<name>A0A1V4SX95_9CLOT</name>
<dbReference type="EMBL" id="LTAY01000032">
    <property type="protein sequence ID" value="OPX48404.1"/>
    <property type="molecule type" value="Genomic_DNA"/>
</dbReference>
<organism evidence="2 3">
    <name type="scientific">Clostridium thermobutyricum DSM 4928</name>
    <dbReference type="NCBI Taxonomy" id="1121339"/>
    <lineage>
        <taxon>Bacteria</taxon>
        <taxon>Bacillati</taxon>
        <taxon>Bacillota</taxon>
        <taxon>Clostridia</taxon>
        <taxon>Eubacteriales</taxon>
        <taxon>Clostridiaceae</taxon>
        <taxon>Clostridium</taxon>
    </lineage>
</organism>
<evidence type="ECO:0000256" key="1">
    <source>
        <dbReference type="SAM" id="MobiDB-lite"/>
    </source>
</evidence>
<feature type="compositionally biased region" description="Low complexity" evidence="1">
    <location>
        <begin position="139"/>
        <end position="155"/>
    </location>
</feature>
<feature type="region of interest" description="Disordered" evidence="1">
    <location>
        <begin position="210"/>
        <end position="246"/>
    </location>
</feature>
<feature type="compositionally biased region" description="Basic and acidic residues" evidence="1">
    <location>
        <begin position="120"/>
        <end position="138"/>
    </location>
</feature>
<sequence length="371" mass="41410">MIKRSKKIAVVIVAAAVIAGGIFVGCGNSNPIDKELQAGKTALSQKNYTEALKDFKEVENKDKNNQEVVDLINIIQGYENAKQSYDNNNLTEAENYINNIPSSYINYAIKDDINNLKNEISEKEKSEKNKVSNTKEKTSNTTNKTNNSNEKSNITKEISQKITEGENLIKSGDINSAKTILNSINLQEATEAQKEEISNDMNKITNQIQQENQKQANKVAADKEKLQKQRKALEQKEEKSKNANDVKLNKKNSDIVSTSKNVVYTDNALGIKFTIPADWVNHILIKEYGDGIIINFTSEDVKEPVFMLSIERNGEMDGLLDNEITKVINGQYFVYGQAPMNSLDSNKQAAPLFKQLMSEANVVKDSLSSSK</sequence>
<dbReference type="Proteomes" id="UP000191448">
    <property type="component" value="Unassembled WGS sequence"/>
</dbReference>
<evidence type="ECO:0000313" key="2">
    <source>
        <dbReference type="EMBL" id="OPX48404.1"/>
    </source>
</evidence>